<dbReference type="InterPro" id="IPR036736">
    <property type="entry name" value="ACP-like_sf"/>
</dbReference>
<feature type="domain" description="Carrier" evidence="1">
    <location>
        <begin position="9"/>
        <end position="84"/>
    </location>
</feature>
<gene>
    <name evidence="2" type="ORF">FHS34_006404</name>
</gene>
<dbReference type="Gene3D" id="1.10.1200.10">
    <property type="entry name" value="ACP-like"/>
    <property type="match status" value="1"/>
</dbReference>
<dbReference type="EMBL" id="JACHJK010000013">
    <property type="protein sequence ID" value="MBB5930897.1"/>
    <property type="molecule type" value="Genomic_DNA"/>
</dbReference>
<accession>A0A7W9Q128</accession>
<evidence type="ECO:0000313" key="2">
    <source>
        <dbReference type="EMBL" id="MBB5930897.1"/>
    </source>
</evidence>
<dbReference type="AlphaFoldDB" id="A0A7W9Q128"/>
<dbReference type="PROSITE" id="PS50075">
    <property type="entry name" value="CARRIER"/>
    <property type="match status" value="1"/>
</dbReference>
<dbReference type="Pfam" id="PF00550">
    <property type="entry name" value="PP-binding"/>
    <property type="match status" value="1"/>
</dbReference>
<evidence type="ECO:0000313" key="3">
    <source>
        <dbReference type="Proteomes" id="UP000585836"/>
    </source>
</evidence>
<keyword evidence="3" id="KW-1185">Reference proteome</keyword>
<proteinExistence type="predicted"/>
<protein>
    <submittedName>
        <fullName evidence="2">Acyl carrier protein</fullName>
    </submittedName>
</protein>
<organism evidence="2 3">
    <name type="scientific">Streptomyces echinatus</name>
    <dbReference type="NCBI Taxonomy" id="67293"/>
    <lineage>
        <taxon>Bacteria</taxon>
        <taxon>Bacillati</taxon>
        <taxon>Actinomycetota</taxon>
        <taxon>Actinomycetes</taxon>
        <taxon>Kitasatosporales</taxon>
        <taxon>Streptomycetaceae</taxon>
        <taxon>Streptomyces</taxon>
    </lineage>
</organism>
<dbReference type="SUPFAM" id="SSF47336">
    <property type="entry name" value="ACP-like"/>
    <property type="match status" value="1"/>
</dbReference>
<sequence>MGTDDLQNDANFLRIKKLVCDRLELEEDEVTTTSLFHEQHGADSLQSIEILAALESEFDIEIDQANLARMVNLQGVYEVAAEKLGW</sequence>
<dbReference type="Proteomes" id="UP000585836">
    <property type="component" value="Unassembled WGS sequence"/>
</dbReference>
<dbReference type="InterPro" id="IPR009081">
    <property type="entry name" value="PP-bd_ACP"/>
</dbReference>
<comment type="caution">
    <text evidence="2">The sequence shown here is derived from an EMBL/GenBank/DDBJ whole genome shotgun (WGS) entry which is preliminary data.</text>
</comment>
<dbReference type="RefSeq" id="WP_184971792.1">
    <property type="nucleotide sequence ID" value="NZ_BAAAWF010000049.1"/>
</dbReference>
<name>A0A7W9Q128_9ACTN</name>
<reference evidence="2 3" key="1">
    <citation type="submission" date="2020-08" db="EMBL/GenBank/DDBJ databases">
        <title>Genomic Encyclopedia of Type Strains, Phase III (KMG-III): the genomes of soil and plant-associated and newly described type strains.</title>
        <authorList>
            <person name="Whitman W."/>
        </authorList>
    </citation>
    <scope>NUCLEOTIDE SEQUENCE [LARGE SCALE GENOMIC DNA]</scope>
    <source>
        <strain evidence="2 3">CECT 3313</strain>
    </source>
</reference>
<evidence type="ECO:0000259" key="1">
    <source>
        <dbReference type="PROSITE" id="PS50075"/>
    </source>
</evidence>